<keyword evidence="1" id="KW-0472">Membrane</keyword>
<evidence type="ECO:0000256" key="1">
    <source>
        <dbReference type="SAM" id="Phobius"/>
    </source>
</evidence>
<evidence type="ECO:0000313" key="2">
    <source>
        <dbReference type="EMBL" id="MFC5026545.1"/>
    </source>
</evidence>
<protein>
    <submittedName>
        <fullName evidence="2">Alkaline shock response membrane anchor protein AmaP</fullName>
    </submittedName>
</protein>
<dbReference type="NCBIfam" id="NF033218">
    <property type="entry name" value="anchor_AmaP"/>
    <property type="match status" value="1"/>
</dbReference>
<keyword evidence="3" id="KW-1185">Reference proteome</keyword>
<reference evidence="3" key="1">
    <citation type="journal article" date="2019" name="Int. J. Syst. Evol. Microbiol.">
        <title>The Global Catalogue of Microorganisms (GCM) 10K type strain sequencing project: providing services to taxonomists for standard genome sequencing and annotation.</title>
        <authorList>
            <consortium name="The Broad Institute Genomics Platform"/>
            <consortium name="The Broad Institute Genome Sequencing Center for Infectious Disease"/>
            <person name="Wu L."/>
            <person name="Ma J."/>
        </authorList>
    </citation>
    <scope>NUCLEOTIDE SEQUENCE [LARGE SCALE GENOMIC DNA]</scope>
    <source>
        <strain evidence="3">CGMCC 4.1648</strain>
    </source>
</reference>
<dbReference type="RefSeq" id="WP_345692360.1">
    <property type="nucleotide sequence ID" value="NZ_BAABIT010000001.1"/>
</dbReference>
<gene>
    <name evidence="2" type="primary">amaP</name>
    <name evidence="2" type="ORF">ACFPM3_30880</name>
</gene>
<feature type="transmembrane region" description="Helical" evidence="1">
    <location>
        <begin position="54"/>
        <end position="76"/>
    </location>
</feature>
<accession>A0ABV9XQV5</accession>
<evidence type="ECO:0000313" key="3">
    <source>
        <dbReference type="Proteomes" id="UP001595829"/>
    </source>
</evidence>
<keyword evidence="1" id="KW-0812">Transmembrane</keyword>
<comment type="caution">
    <text evidence="2">The sequence shown here is derived from an EMBL/GenBank/DDBJ whole genome shotgun (WGS) entry which is preliminary data.</text>
</comment>
<organism evidence="2 3">
    <name type="scientific">Streptomyces coeruleoprunus</name>
    <dbReference type="NCBI Taxonomy" id="285563"/>
    <lineage>
        <taxon>Bacteria</taxon>
        <taxon>Bacillati</taxon>
        <taxon>Actinomycetota</taxon>
        <taxon>Actinomycetes</taxon>
        <taxon>Kitasatosporales</taxon>
        <taxon>Streptomycetaceae</taxon>
        <taxon>Streptomyces</taxon>
    </lineage>
</organism>
<feature type="transmembrane region" description="Helical" evidence="1">
    <location>
        <begin position="12"/>
        <end position="34"/>
    </location>
</feature>
<keyword evidence="1" id="KW-1133">Transmembrane helix</keyword>
<name>A0ABV9XQV5_9ACTN</name>
<proteinExistence type="predicted"/>
<dbReference type="EMBL" id="JBHSJD010000026">
    <property type="protein sequence ID" value="MFC5026545.1"/>
    <property type="molecule type" value="Genomic_DNA"/>
</dbReference>
<sequence>MSTVLRGVNRILIGLTGLLLVGVGGSVLVAGLWTDPDAVLLADSTRERWRDQGWWWPVVLGALTVLLLLALAWLAAQLRRPRQAEVLIDTYDGDGATLRGRALEAAVEAGTRTLEGVARAHVRVTGSRTAPTLRLDLLLEPQASPQETLAGLVDGPLAHARESTGLPELPAEVRLRATGHGPRRVL</sequence>
<dbReference type="Proteomes" id="UP001595829">
    <property type="component" value="Unassembled WGS sequence"/>
</dbReference>